<dbReference type="RefSeq" id="XP_016437936.1">
    <property type="nucleotide sequence ID" value="XM_016582450.1"/>
</dbReference>
<dbReference type="AlphaFoldDB" id="A0A1S3XDB6"/>
<dbReference type="PaxDb" id="4097-A0A1S3XDB6"/>
<dbReference type="KEGG" id="nta:107763937"/>
<dbReference type="OrthoDB" id="1270753at2759"/>
<name>A0A1S3XDB6_TOBAC</name>
<dbReference type="OMA" id="GHIQARC"/>
<evidence type="ECO:0000313" key="1">
    <source>
        <dbReference type="RefSeq" id="XP_016437936.1"/>
    </source>
</evidence>
<organism evidence="1">
    <name type="scientific">Nicotiana tabacum</name>
    <name type="common">Common tobacco</name>
    <dbReference type="NCBI Taxonomy" id="4097"/>
    <lineage>
        <taxon>Eukaryota</taxon>
        <taxon>Viridiplantae</taxon>
        <taxon>Streptophyta</taxon>
        <taxon>Embryophyta</taxon>
        <taxon>Tracheophyta</taxon>
        <taxon>Spermatophyta</taxon>
        <taxon>Magnoliopsida</taxon>
        <taxon>eudicotyledons</taxon>
        <taxon>Gunneridae</taxon>
        <taxon>Pentapetalae</taxon>
        <taxon>asterids</taxon>
        <taxon>lamiids</taxon>
        <taxon>Solanales</taxon>
        <taxon>Solanaceae</taxon>
        <taxon>Nicotianoideae</taxon>
        <taxon>Nicotianeae</taxon>
        <taxon>Nicotiana</taxon>
    </lineage>
</organism>
<accession>A0A1S3XDB6</accession>
<proteinExistence type="predicted"/>
<dbReference type="PANTHER" id="PTHR34222">
    <property type="entry name" value="GAG_PRE-INTEGRS DOMAIN-CONTAINING PROTEIN"/>
    <property type="match status" value="1"/>
</dbReference>
<sequence>MRKNHRNRCMCDARDGIQKDEEEDKLHQFLMGLNEIYVGVRSNLLMMQPPPTLDSAYNILLQDENQRQVQYTPQLVPEAASFNVNANNKDFHPNANNKTFPPKKYTQKMDFHQSRGNILCKYRKKPGHLIDKCYKLYGFPQNFKFNKGKRMAANVTVEAEYPATAYTLPQYNSPQLYTASDHEEHVSSVPGLTKQQYAQLMSLLQ</sequence>
<protein>
    <submittedName>
        <fullName evidence="1">Uncharacterized protein</fullName>
    </submittedName>
</protein>
<dbReference type="PANTHER" id="PTHR34222:SF33">
    <property type="entry name" value="RETROTRANSPOSON GAG DOMAIN-CONTAINING PROTEIN"/>
    <property type="match status" value="1"/>
</dbReference>
<gene>
    <name evidence="1" type="primary">LOC107763937</name>
</gene>
<reference evidence="1" key="1">
    <citation type="submission" date="2025-08" db="UniProtKB">
        <authorList>
            <consortium name="RefSeq"/>
        </authorList>
    </citation>
    <scope>IDENTIFICATION</scope>
</reference>